<dbReference type="Gene3D" id="2.60.300.12">
    <property type="entry name" value="HesB-like domain"/>
    <property type="match status" value="1"/>
</dbReference>
<dbReference type="Pfam" id="PF01521">
    <property type="entry name" value="Fe-S_biosyn"/>
    <property type="match status" value="1"/>
</dbReference>
<feature type="domain" description="Core" evidence="1">
    <location>
        <begin position="3"/>
        <end position="102"/>
    </location>
</feature>
<dbReference type="EMBL" id="CP015136">
    <property type="protein sequence ID" value="AMY07595.1"/>
    <property type="molecule type" value="Genomic_DNA"/>
</dbReference>
<dbReference type="InterPro" id="IPR016092">
    <property type="entry name" value="ATAP"/>
</dbReference>
<organism evidence="2 3">
    <name type="scientific">Luteitalea pratensis</name>
    <dbReference type="NCBI Taxonomy" id="1855912"/>
    <lineage>
        <taxon>Bacteria</taxon>
        <taxon>Pseudomonadati</taxon>
        <taxon>Acidobacteriota</taxon>
        <taxon>Vicinamibacteria</taxon>
        <taxon>Vicinamibacterales</taxon>
        <taxon>Vicinamibacteraceae</taxon>
        <taxon>Luteitalea</taxon>
    </lineage>
</organism>
<evidence type="ECO:0000313" key="3">
    <source>
        <dbReference type="Proteomes" id="UP000076079"/>
    </source>
</evidence>
<dbReference type="PANTHER" id="PTHR43011:SF1">
    <property type="entry name" value="IRON-SULFUR CLUSTER ASSEMBLY 2 HOMOLOG, MITOCHONDRIAL"/>
    <property type="match status" value="1"/>
</dbReference>
<dbReference type="RefSeq" id="WP_110169529.1">
    <property type="nucleotide sequence ID" value="NZ_CP015136.1"/>
</dbReference>
<proteinExistence type="predicted"/>
<dbReference type="PROSITE" id="PS01152">
    <property type="entry name" value="HESB"/>
    <property type="match status" value="1"/>
</dbReference>
<dbReference type="KEGG" id="abac:LuPra_00768"/>
<dbReference type="NCBIfam" id="TIGR00049">
    <property type="entry name" value="iron-sulfur cluster assembly accessory protein"/>
    <property type="match status" value="1"/>
</dbReference>
<evidence type="ECO:0000313" key="2">
    <source>
        <dbReference type="EMBL" id="AMY07595.1"/>
    </source>
</evidence>
<dbReference type="PANTHER" id="PTHR43011">
    <property type="entry name" value="IRON-SULFUR CLUSTER ASSEMBLY 2 HOMOLOG, MITOCHONDRIAL"/>
    <property type="match status" value="1"/>
</dbReference>
<dbReference type="InterPro" id="IPR035903">
    <property type="entry name" value="HesB-like_dom_sf"/>
</dbReference>
<protein>
    <submittedName>
        <fullName evidence="2">Iron-sulfur cluster assembly protein</fullName>
    </submittedName>
</protein>
<accession>A0A143PGE1</accession>
<dbReference type="AlphaFoldDB" id="A0A143PGE1"/>
<name>A0A143PGE1_LUTPR</name>
<dbReference type="GO" id="GO:0016226">
    <property type="term" value="P:iron-sulfur cluster assembly"/>
    <property type="evidence" value="ECO:0007669"/>
    <property type="project" value="InterPro"/>
</dbReference>
<keyword evidence="3" id="KW-1185">Reference proteome</keyword>
<evidence type="ECO:0000259" key="1">
    <source>
        <dbReference type="Pfam" id="PF01521"/>
    </source>
</evidence>
<reference evidence="2 3" key="1">
    <citation type="journal article" date="2016" name="Genome Announc.">
        <title>First Complete Genome Sequence of a Subdivision 6 Acidobacterium Strain.</title>
        <authorList>
            <person name="Huang S."/>
            <person name="Vieira S."/>
            <person name="Bunk B."/>
            <person name="Riedel T."/>
            <person name="Sproer C."/>
            <person name="Overmann J."/>
        </authorList>
    </citation>
    <scope>NUCLEOTIDE SEQUENCE [LARGE SCALE GENOMIC DNA]</scope>
    <source>
        <strain evidence="3">DSM 100886 HEG_-6_39</strain>
    </source>
</reference>
<dbReference type="SUPFAM" id="SSF89360">
    <property type="entry name" value="HesB-like domain"/>
    <property type="match status" value="1"/>
</dbReference>
<dbReference type="STRING" id="1855912.LuPra_00768"/>
<dbReference type="GO" id="GO:0005506">
    <property type="term" value="F:iron ion binding"/>
    <property type="evidence" value="ECO:0007669"/>
    <property type="project" value="TreeGrafter"/>
</dbReference>
<gene>
    <name evidence="2" type="primary">iscA</name>
    <name evidence="2" type="ORF">LuPra_00768</name>
</gene>
<dbReference type="InterPro" id="IPR000361">
    <property type="entry name" value="ATAP_core_dom"/>
</dbReference>
<dbReference type="Proteomes" id="UP000076079">
    <property type="component" value="Chromosome"/>
</dbReference>
<dbReference type="OrthoDB" id="9801228at2"/>
<dbReference type="InterPro" id="IPR017870">
    <property type="entry name" value="FeS_cluster_insertion_CS"/>
</dbReference>
<dbReference type="GO" id="GO:0051537">
    <property type="term" value="F:2 iron, 2 sulfur cluster binding"/>
    <property type="evidence" value="ECO:0007669"/>
    <property type="project" value="TreeGrafter"/>
</dbReference>
<reference evidence="3" key="2">
    <citation type="submission" date="2016-04" db="EMBL/GenBank/DDBJ databases">
        <title>First Complete Genome Sequence of a Subdivision 6 Acidobacterium.</title>
        <authorList>
            <person name="Huang S."/>
            <person name="Vieira S."/>
            <person name="Bunk B."/>
            <person name="Riedel T."/>
            <person name="Sproeer C."/>
            <person name="Overmann J."/>
        </authorList>
    </citation>
    <scope>NUCLEOTIDE SEQUENCE [LARGE SCALE GENOMIC DNA]</scope>
    <source>
        <strain evidence="3">DSM 100886 HEG_-6_39</strain>
    </source>
</reference>
<sequence>MYITLDAGRQIHKLLEKQGMQGGGLRVGVKAGGCSGLSYVFAWEPQPAEQDQVFEGPEDSRIYVDPKSYRLLEGTQIDYDTSLISKGFVVVNPKAKATCGCGTSFSLS</sequence>
<dbReference type="GO" id="GO:0051539">
    <property type="term" value="F:4 iron, 4 sulfur cluster binding"/>
    <property type="evidence" value="ECO:0007669"/>
    <property type="project" value="TreeGrafter"/>
</dbReference>